<dbReference type="PANTHER" id="PTHR37984:SF5">
    <property type="entry name" value="PROTEIN NYNRIN-LIKE"/>
    <property type="match status" value="1"/>
</dbReference>
<dbReference type="SUPFAM" id="SSF53098">
    <property type="entry name" value="Ribonuclease H-like"/>
    <property type="match status" value="1"/>
</dbReference>
<protein>
    <recommendedName>
        <fullName evidence="1">Integrase catalytic domain-containing protein</fullName>
    </recommendedName>
</protein>
<feature type="domain" description="Integrase catalytic" evidence="1">
    <location>
        <begin position="1"/>
        <end position="65"/>
    </location>
</feature>
<dbReference type="InterPro" id="IPR050951">
    <property type="entry name" value="Retrovirus_Pol_polyprotein"/>
</dbReference>
<proteinExistence type="predicted"/>
<keyword evidence="3" id="KW-1185">Reference proteome</keyword>
<evidence type="ECO:0000313" key="3">
    <source>
        <dbReference type="Proteomes" id="UP001158986"/>
    </source>
</evidence>
<name>A0ABN8DB68_9STRA</name>
<evidence type="ECO:0000313" key="2">
    <source>
        <dbReference type="EMBL" id="CAH0522643.1"/>
    </source>
</evidence>
<dbReference type="InterPro" id="IPR036397">
    <property type="entry name" value="RNaseH_sf"/>
</dbReference>
<reference evidence="2 3" key="1">
    <citation type="submission" date="2021-11" db="EMBL/GenBank/DDBJ databases">
        <authorList>
            <person name="Islam A."/>
            <person name="Islam S."/>
            <person name="Flora M.S."/>
            <person name="Rahman M."/>
            <person name="Ziaur R.M."/>
            <person name="Epstein J.H."/>
            <person name="Hassan M."/>
            <person name="Klassen M."/>
            <person name="Woodard K."/>
            <person name="Webb A."/>
            <person name="Webby R.J."/>
            <person name="El Zowalaty M.E."/>
        </authorList>
    </citation>
    <scope>NUCLEOTIDE SEQUENCE [LARGE SCALE GENOMIC DNA]</scope>
    <source>
        <strain evidence="2">Pbs1</strain>
    </source>
</reference>
<sequence>MAYRPQANGTAERMVQTLTRSFKTYASEVGQQDWDEFAERLTFAMNTAQDRVRKETPVYLVHGWNARTTLEATLPVARRGVGSLDRADGDITFSNTISGRKPR</sequence>
<dbReference type="EMBL" id="CAKLCB010000393">
    <property type="protein sequence ID" value="CAH0522643.1"/>
    <property type="molecule type" value="Genomic_DNA"/>
</dbReference>
<accession>A0ABN8DB68</accession>
<evidence type="ECO:0000259" key="1">
    <source>
        <dbReference type="PROSITE" id="PS50994"/>
    </source>
</evidence>
<comment type="caution">
    <text evidence="2">The sequence shown here is derived from an EMBL/GenBank/DDBJ whole genome shotgun (WGS) entry which is preliminary data.</text>
</comment>
<gene>
    <name evidence="2" type="ORF">PBS001_LOCUS9068</name>
</gene>
<dbReference type="Gene3D" id="3.30.420.10">
    <property type="entry name" value="Ribonuclease H-like superfamily/Ribonuclease H"/>
    <property type="match status" value="1"/>
</dbReference>
<dbReference type="PANTHER" id="PTHR37984">
    <property type="entry name" value="PROTEIN CBG26694"/>
    <property type="match status" value="1"/>
</dbReference>
<organism evidence="2 3">
    <name type="scientific">Peronospora belbahrii</name>
    <dbReference type="NCBI Taxonomy" id="622444"/>
    <lineage>
        <taxon>Eukaryota</taxon>
        <taxon>Sar</taxon>
        <taxon>Stramenopiles</taxon>
        <taxon>Oomycota</taxon>
        <taxon>Peronosporomycetes</taxon>
        <taxon>Peronosporales</taxon>
        <taxon>Peronosporaceae</taxon>
        <taxon>Peronospora</taxon>
    </lineage>
</organism>
<dbReference type="InterPro" id="IPR001584">
    <property type="entry name" value="Integrase_cat-core"/>
</dbReference>
<dbReference type="InterPro" id="IPR012337">
    <property type="entry name" value="RNaseH-like_sf"/>
</dbReference>
<dbReference type="PROSITE" id="PS50994">
    <property type="entry name" value="INTEGRASE"/>
    <property type="match status" value="1"/>
</dbReference>
<dbReference type="Proteomes" id="UP001158986">
    <property type="component" value="Unassembled WGS sequence"/>
</dbReference>